<gene>
    <name evidence="10" type="ORF">CERSUDRAFT_162114</name>
</gene>
<keyword evidence="11" id="KW-1185">Reference proteome</keyword>
<dbReference type="EMBL" id="KB445813">
    <property type="protein sequence ID" value="EMD32061.1"/>
    <property type="molecule type" value="Genomic_DNA"/>
</dbReference>
<feature type="compositionally biased region" description="Polar residues" evidence="8">
    <location>
        <begin position="1453"/>
        <end position="1468"/>
    </location>
</feature>
<organism evidence="10 11">
    <name type="scientific">Ceriporiopsis subvermispora (strain B)</name>
    <name type="common">White-rot fungus</name>
    <name type="synonym">Gelatoporia subvermispora</name>
    <dbReference type="NCBI Taxonomy" id="914234"/>
    <lineage>
        <taxon>Eukaryota</taxon>
        <taxon>Fungi</taxon>
        <taxon>Dikarya</taxon>
        <taxon>Basidiomycota</taxon>
        <taxon>Agaricomycotina</taxon>
        <taxon>Agaricomycetes</taxon>
        <taxon>Polyporales</taxon>
        <taxon>Gelatoporiaceae</taxon>
        <taxon>Gelatoporia</taxon>
    </lineage>
</organism>
<keyword evidence="5" id="KW-0804">Transcription</keyword>
<name>M2QZQ1_CERS8</name>
<reference evidence="10 11" key="1">
    <citation type="journal article" date="2012" name="Proc. Natl. Acad. Sci. U.S.A.">
        <title>Comparative genomics of Ceriporiopsis subvermispora and Phanerochaete chrysosporium provide insight into selective ligninolysis.</title>
        <authorList>
            <person name="Fernandez-Fueyo E."/>
            <person name="Ruiz-Duenas F.J."/>
            <person name="Ferreira P."/>
            <person name="Floudas D."/>
            <person name="Hibbett D.S."/>
            <person name="Canessa P."/>
            <person name="Larrondo L.F."/>
            <person name="James T.Y."/>
            <person name="Seelenfreund D."/>
            <person name="Lobos S."/>
            <person name="Polanco R."/>
            <person name="Tello M."/>
            <person name="Honda Y."/>
            <person name="Watanabe T."/>
            <person name="Watanabe T."/>
            <person name="Ryu J.S."/>
            <person name="Kubicek C.P."/>
            <person name="Schmoll M."/>
            <person name="Gaskell J."/>
            <person name="Hammel K.E."/>
            <person name="St John F.J."/>
            <person name="Vanden Wymelenberg A."/>
            <person name="Sabat G."/>
            <person name="Splinter BonDurant S."/>
            <person name="Syed K."/>
            <person name="Yadav J.S."/>
            <person name="Doddapaneni H."/>
            <person name="Subramanian V."/>
            <person name="Lavin J.L."/>
            <person name="Oguiza J.A."/>
            <person name="Perez G."/>
            <person name="Pisabarro A.G."/>
            <person name="Ramirez L."/>
            <person name="Santoyo F."/>
            <person name="Master E."/>
            <person name="Coutinho P.M."/>
            <person name="Henrissat B."/>
            <person name="Lombard V."/>
            <person name="Magnuson J.K."/>
            <person name="Kuees U."/>
            <person name="Hori C."/>
            <person name="Igarashi K."/>
            <person name="Samejima M."/>
            <person name="Held B.W."/>
            <person name="Barry K.W."/>
            <person name="LaButti K.M."/>
            <person name="Lapidus A."/>
            <person name="Lindquist E.A."/>
            <person name="Lucas S.M."/>
            <person name="Riley R."/>
            <person name="Salamov A.A."/>
            <person name="Hoffmeister D."/>
            <person name="Schwenk D."/>
            <person name="Hadar Y."/>
            <person name="Yarden O."/>
            <person name="de Vries R.P."/>
            <person name="Wiebenga A."/>
            <person name="Stenlid J."/>
            <person name="Eastwood D."/>
            <person name="Grigoriev I.V."/>
            <person name="Berka R.M."/>
            <person name="Blanchette R.A."/>
            <person name="Kersten P."/>
            <person name="Martinez A.T."/>
            <person name="Vicuna R."/>
            <person name="Cullen D."/>
        </authorList>
    </citation>
    <scope>NUCLEOTIDE SEQUENCE [LARGE SCALE GENOMIC DNA]</scope>
    <source>
        <strain evidence="10 11">B</strain>
    </source>
</reference>
<dbReference type="Pfam" id="PF09497">
    <property type="entry name" value="Med12"/>
    <property type="match status" value="1"/>
</dbReference>
<proteinExistence type="inferred from homology"/>
<evidence type="ECO:0000313" key="11">
    <source>
        <dbReference type="Proteomes" id="UP000016930"/>
    </source>
</evidence>
<dbReference type="OrthoDB" id="20828at2759"/>
<dbReference type="PANTHER" id="PTHR46567:SF1">
    <property type="entry name" value="MEDIATOR OF RNA POLYMERASE II TRANSCRIPTION SUBUNIT 12"/>
    <property type="match status" value="1"/>
</dbReference>
<feature type="region of interest" description="Disordered" evidence="8">
    <location>
        <begin position="1411"/>
        <end position="1475"/>
    </location>
</feature>
<dbReference type="GO" id="GO:0006357">
    <property type="term" value="P:regulation of transcription by RNA polymerase II"/>
    <property type="evidence" value="ECO:0007669"/>
    <property type="project" value="InterPro"/>
</dbReference>
<evidence type="ECO:0000256" key="5">
    <source>
        <dbReference type="ARBA" id="ARBA00023163"/>
    </source>
</evidence>
<dbReference type="STRING" id="914234.M2QZQ1"/>
<dbReference type="Proteomes" id="UP000016930">
    <property type="component" value="Unassembled WGS sequence"/>
</dbReference>
<comment type="subcellular location">
    <subcellularLocation>
        <location evidence="1">Nucleus</location>
    </subcellularLocation>
</comment>
<sequence>MHENALRELEELMDQILARRSDNVPPIPTSTFRMPSRVTLNDAKRQAWFADLANPDVPLAKLGKNVPHGAKGHDLLDLLHSNRVAIPRAVWFLRVFGSNETAGLRNKPTYIPTQYSIDWANVVTGYLKKQLAEISLPSQPRPGLNIKQTFKGILADPESREKWISRFAYSLNLLRAFYSEGLVDNRTFLSWLVQQMATCNLAQLGFITRLADEYLDGMLVNRALTHSFAEACLIKIKELHASTGKEYLGDVEMTLRSLICRMFLALPDAFVSPRTWQSHANTLEDILFGSVDSEQPNGSAQTTKALREIIESHFSDIRRRNEAMLLQHLPTRVLGSLSSALSDIKLLNSLSGKTDMTTVAFFDDSTESFPRKLDTLLTWSVTPLQYGDHRSYAAASLLRLWRDRMEERAVRRDAPSPDEPIQDHLFDWLDTSDVAADPGNILSVSLLFGKLVKSGLFSYLEYVQRLIARGETGLSVNEEKSSRHQQFLRWIPLHSSHSSLISQRKVVLYGVRARDTPEDLIEREIRRELRALLPEVFGGDPLPIGSLKSTFWAECTNLMSAARFEQVKVMKQWLMPILRKYIASEQSDLPETNTHVLQTYTLATIAFARTKSYGCLLDLTLALLEHTSSNDLLVAVIQALRQHMEVWACMDTMRTIAAALFTTHQAWRSRGLHNRTLMTFLLEVDNERYLDVTARQQVDADLSAYVHALYPMTQHAEAVPQLLPEILLLATDSNPEAPSILANNLWYKYMSVPDWAWKVWDNTVASLRQIPVMIPDVEGRRECALRYAAFLSYIDQHLPHGFDNHILEWFKGSGKNEMAALTDDAWDVASVVLLELCIRGALTVTTILEGLIYPVWNLAANTSSPEHGSSLQVLLASVNNLFDHLLLRDECGMGVPPMNIFDAQGLQTRRRDVFREPHFAPLIGIYPILVLMEHNKNLPDQLRHAALSLRQTMRRVSVFRQGVYRDLDTVRLAFERVLESKSVAEELRDPLIKALRHLLSASGDTSDATDWQAMTTLLSPWNLAATAVSIRLTLKHFSESLSRESTRAAASVTLDKLTVMVFRNCKTPEEADFVAEMVTNVCKAIAAKFLNAGFRRMIEILSDQASQNQPEGITSYMTNGGELLRLLARIVEPFRQDLPLPELDPAVQDEFFSALCTKFVQVMDALAAATDEDASGVDGVHPASHSAIFLARLLQFYLSFPGAWSPQSKAKSEQLCAILTQLILFHGTGSGIDQLAFPLLLDTLYYVLDENPVDPKATNMDLFRNYPEFNLADLPRDMPQPYRAQLRTLLPYVAPNQAVADLAYASRDPISGALVVNMPVQNRPWEWTEFLGEYSPQEVKGDERAADERLTLKNATSLSLELFATRLTTEHVMSAGTHTHEPLVQESVHTFQDGLDSDTVFARDWRETRVVLGESDGAPGRGRGEHDDDAQAGPSTERRTSSRKDSPALSVRTGMQYSGPSSATSLRQSPAHKLSKLSVSTGSEIIDVDSLQTPVAGSSGKRKAAPDDDDEVEIVEGPLPLSRTAKKPKPRATAKPRTKKR</sequence>
<evidence type="ECO:0000256" key="2">
    <source>
        <dbReference type="ARBA" id="ARBA00010289"/>
    </source>
</evidence>
<keyword evidence="4" id="KW-0805">Transcription regulation</keyword>
<evidence type="ECO:0000256" key="7">
    <source>
        <dbReference type="ARBA" id="ARBA00032010"/>
    </source>
</evidence>
<dbReference type="SMART" id="SM01281">
    <property type="entry name" value="Med12"/>
    <property type="match status" value="1"/>
</dbReference>
<feature type="compositionally biased region" description="Basic residues" evidence="8">
    <location>
        <begin position="1524"/>
        <end position="1541"/>
    </location>
</feature>
<evidence type="ECO:0000313" key="10">
    <source>
        <dbReference type="EMBL" id="EMD32061.1"/>
    </source>
</evidence>
<evidence type="ECO:0000256" key="3">
    <source>
        <dbReference type="ARBA" id="ARBA00019622"/>
    </source>
</evidence>
<dbReference type="PANTHER" id="PTHR46567">
    <property type="entry name" value="MEDIATOR OF RNA POLYMERASE II TRANSCRIPTION SUBUNIT 12"/>
    <property type="match status" value="1"/>
</dbReference>
<dbReference type="HOGENOM" id="CLU_003154_0_0_1"/>
<dbReference type="InterPro" id="IPR019035">
    <property type="entry name" value="Mediator_Med12"/>
</dbReference>
<evidence type="ECO:0000256" key="1">
    <source>
        <dbReference type="ARBA" id="ARBA00004123"/>
    </source>
</evidence>
<evidence type="ECO:0000256" key="8">
    <source>
        <dbReference type="SAM" id="MobiDB-lite"/>
    </source>
</evidence>
<dbReference type="GO" id="GO:0016592">
    <property type="term" value="C:mediator complex"/>
    <property type="evidence" value="ECO:0007669"/>
    <property type="project" value="InterPro"/>
</dbReference>
<feature type="compositionally biased region" description="Basic and acidic residues" evidence="8">
    <location>
        <begin position="1436"/>
        <end position="1446"/>
    </location>
</feature>
<dbReference type="GO" id="GO:0003712">
    <property type="term" value="F:transcription coregulator activity"/>
    <property type="evidence" value="ECO:0007669"/>
    <property type="project" value="InterPro"/>
</dbReference>
<keyword evidence="6" id="KW-0539">Nucleus</keyword>
<feature type="region of interest" description="Disordered" evidence="8">
    <location>
        <begin position="1489"/>
        <end position="1541"/>
    </location>
</feature>
<evidence type="ECO:0000259" key="9">
    <source>
        <dbReference type="SMART" id="SM01281"/>
    </source>
</evidence>
<comment type="similarity">
    <text evidence="2">Belongs to the Mediator complex subunit 12 family.</text>
</comment>
<feature type="domain" description="Mediator complex subunit Med12" evidence="9">
    <location>
        <begin position="31"/>
        <end position="94"/>
    </location>
</feature>
<evidence type="ECO:0000256" key="6">
    <source>
        <dbReference type="ARBA" id="ARBA00023242"/>
    </source>
</evidence>
<accession>M2QZQ1</accession>
<evidence type="ECO:0000256" key="4">
    <source>
        <dbReference type="ARBA" id="ARBA00023015"/>
    </source>
</evidence>
<protein>
    <recommendedName>
        <fullName evidence="3">Mediator of RNA polymerase II transcription subunit 12</fullName>
    </recommendedName>
    <alternativeName>
        <fullName evidence="7">Mediator complex subunit 12</fullName>
    </alternativeName>
</protein>